<proteinExistence type="inferred from homology"/>
<feature type="binding site" evidence="3">
    <location>
        <position position="264"/>
    </location>
    <ligand>
        <name>Mg(2+)</name>
        <dbReference type="ChEBI" id="CHEBI:18420"/>
        <label>1</label>
    </ligand>
</feature>
<dbReference type="OrthoDB" id="9798107at2"/>
<feature type="binding site" evidence="3">
    <location>
        <position position="265"/>
    </location>
    <ligand>
        <name>Mg(2+)</name>
        <dbReference type="ChEBI" id="CHEBI:18420"/>
        <label>1</label>
    </ligand>
</feature>
<evidence type="ECO:0000313" key="6">
    <source>
        <dbReference type="Proteomes" id="UP000441717"/>
    </source>
</evidence>
<gene>
    <name evidence="5" type="ORF">GFC01_11045</name>
</gene>
<feature type="binding site" evidence="3">
    <location>
        <position position="56"/>
    </location>
    <ligand>
        <name>Mg(2+)</name>
        <dbReference type="ChEBI" id="CHEBI:18420"/>
        <label>1</label>
    </ligand>
</feature>
<dbReference type="GO" id="GO:0046872">
    <property type="term" value="F:metal ion binding"/>
    <property type="evidence" value="ECO:0007669"/>
    <property type="project" value="UniProtKB-KW"/>
</dbReference>
<keyword evidence="2" id="KW-0378">Hydrolase</keyword>
<evidence type="ECO:0000313" key="5">
    <source>
        <dbReference type="EMBL" id="MQL52788.1"/>
    </source>
</evidence>
<dbReference type="InterPro" id="IPR050792">
    <property type="entry name" value="ADP-ribosylglycohydrolase"/>
</dbReference>
<dbReference type="EMBL" id="WHYR01000029">
    <property type="protein sequence ID" value="MQL52788.1"/>
    <property type="molecule type" value="Genomic_DNA"/>
</dbReference>
<dbReference type="SUPFAM" id="SSF101478">
    <property type="entry name" value="ADP-ribosylglycohydrolase"/>
    <property type="match status" value="1"/>
</dbReference>
<feature type="binding site" evidence="3">
    <location>
        <position position="55"/>
    </location>
    <ligand>
        <name>Mg(2+)</name>
        <dbReference type="ChEBI" id="CHEBI:18420"/>
        <label>1</label>
    </ligand>
</feature>
<dbReference type="AlphaFoldDB" id="A0A6N7IUJ7"/>
<dbReference type="InterPro" id="IPR036705">
    <property type="entry name" value="Ribosyl_crysJ1_sf"/>
</dbReference>
<comment type="cofactor">
    <cofactor evidence="3">
        <name>Mg(2+)</name>
        <dbReference type="ChEBI" id="CHEBI:18420"/>
    </cofactor>
    <text evidence="3">Binds 2 magnesium ions per subunit.</text>
</comment>
<sequence>MKEIIKAAFYGAAVGDALGGPVELMSAAEIREKYGVLKEMVGGGWLNLEPGEYTDDTQMSLAVARGILANPIFPIEEIGRHFIRWYQSGPRDIGNTTLMSFRNFLHTGNWKEASRITAQSLNKLDSNGGLMRTLPVTFGYWHDLAAMARWSVQIAYMTHYSQEGAACCLFYNLLIYLLGAKRHLSRREAVTEALHLTDHFCRQLDIQPAKFFWYIIHHIQRGAPEAVPRGSALDTLATALQCFLFTGSFEEALIAAVNRGDDTDTAGTVTGGMAGTFHGFAAIPKRWLNALKNTEPLDEVIEGLYRLIKSHEHNPEPPEPIDEEEYSTWPSCQS</sequence>
<comment type="similarity">
    <text evidence="1">Belongs to the ADP-ribosylglycohydrolase family.</text>
</comment>
<evidence type="ECO:0008006" key="7">
    <source>
        <dbReference type="Google" id="ProtNLM"/>
    </source>
</evidence>
<name>A0A6N7IUJ7_9FIRM</name>
<evidence type="ECO:0000256" key="4">
    <source>
        <dbReference type="SAM" id="MobiDB-lite"/>
    </source>
</evidence>
<evidence type="ECO:0000256" key="2">
    <source>
        <dbReference type="ARBA" id="ARBA00022801"/>
    </source>
</evidence>
<dbReference type="InterPro" id="IPR005502">
    <property type="entry name" value="Ribosyl_crysJ1"/>
</dbReference>
<dbReference type="RefSeq" id="WP_152947218.1">
    <property type="nucleotide sequence ID" value="NZ_WHYR01000029.1"/>
</dbReference>
<dbReference type="PANTHER" id="PTHR16222">
    <property type="entry name" value="ADP-RIBOSYLGLYCOHYDROLASE"/>
    <property type="match status" value="1"/>
</dbReference>
<protein>
    <recommendedName>
        <fullName evidence="7">ADP-ribosyl-[dinitrogen reductase] hydrolase</fullName>
    </recommendedName>
</protein>
<dbReference type="Gene3D" id="1.10.4080.10">
    <property type="entry name" value="ADP-ribosylation/Crystallin J1"/>
    <property type="match status" value="1"/>
</dbReference>
<comment type="caution">
    <text evidence="5">The sequence shown here is derived from an EMBL/GenBank/DDBJ whole genome shotgun (WGS) entry which is preliminary data.</text>
</comment>
<dbReference type="Proteomes" id="UP000441717">
    <property type="component" value="Unassembled WGS sequence"/>
</dbReference>
<reference evidence="5 6" key="1">
    <citation type="submission" date="2019-10" db="EMBL/GenBank/DDBJ databases">
        <title>Comparative genomics of sulfur disproportionating microorganisms.</title>
        <authorList>
            <person name="Ward L.M."/>
            <person name="Bertran E."/>
            <person name="Johnston D."/>
        </authorList>
    </citation>
    <scope>NUCLEOTIDE SEQUENCE [LARGE SCALE GENOMIC DNA]</scope>
    <source>
        <strain evidence="5 6">DSM 14055</strain>
    </source>
</reference>
<keyword evidence="3" id="KW-0460">Magnesium</keyword>
<accession>A0A6N7IUJ7</accession>
<evidence type="ECO:0000256" key="1">
    <source>
        <dbReference type="ARBA" id="ARBA00010702"/>
    </source>
</evidence>
<dbReference type="GO" id="GO:0016787">
    <property type="term" value="F:hydrolase activity"/>
    <property type="evidence" value="ECO:0007669"/>
    <property type="project" value="UniProtKB-KW"/>
</dbReference>
<dbReference type="Pfam" id="PF03747">
    <property type="entry name" value="ADP_ribosyl_GH"/>
    <property type="match status" value="1"/>
</dbReference>
<feature type="binding site" evidence="3">
    <location>
        <position position="54"/>
    </location>
    <ligand>
        <name>Mg(2+)</name>
        <dbReference type="ChEBI" id="CHEBI:18420"/>
        <label>1</label>
    </ligand>
</feature>
<organism evidence="5 6">
    <name type="scientific">Desulfofundulus thermobenzoicus</name>
    <dbReference type="NCBI Taxonomy" id="29376"/>
    <lineage>
        <taxon>Bacteria</taxon>
        <taxon>Bacillati</taxon>
        <taxon>Bacillota</taxon>
        <taxon>Clostridia</taxon>
        <taxon>Eubacteriales</taxon>
        <taxon>Peptococcaceae</taxon>
        <taxon>Desulfofundulus</taxon>
    </lineage>
</organism>
<keyword evidence="6" id="KW-1185">Reference proteome</keyword>
<keyword evidence="3" id="KW-0479">Metal-binding</keyword>
<dbReference type="PANTHER" id="PTHR16222:SF24">
    <property type="entry name" value="ADP-RIBOSYLHYDROLASE ARH3"/>
    <property type="match status" value="1"/>
</dbReference>
<feature type="binding site" evidence="3">
    <location>
        <position position="262"/>
    </location>
    <ligand>
        <name>Mg(2+)</name>
        <dbReference type="ChEBI" id="CHEBI:18420"/>
        <label>1</label>
    </ligand>
</feature>
<evidence type="ECO:0000256" key="3">
    <source>
        <dbReference type="PIRSR" id="PIRSR605502-1"/>
    </source>
</evidence>
<feature type="region of interest" description="Disordered" evidence="4">
    <location>
        <begin position="311"/>
        <end position="334"/>
    </location>
</feature>